<dbReference type="GO" id="GO:0003824">
    <property type="term" value="F:catalytic activity"/>
    <property type="evidence" value="ECO:0007669"/>
    <property type="project" value="InterPro"/>
</dbReference>
<evidence type="ECO:0000313" key="2">
    <source>
        <dbReference type="EMBL" id="CAC5420466.1"/>
    </source>
</evidence>
<dbReference type="GO" id="GO:0031012">
    <property type="term" value="C:extracellular matrix"/>
    <property type="evidence" value="ECO:0007669"/>
    <property type="project" value="TreeGrafter"/>
</dbReference>
<dbReference type="GO" id="GO:0061343">
    <property type="term" value="P:cell adhesion involved in heart morphogenesis"/>
    <property type="evidence" value="ECO:0007669"/>
    <property type="project" value="TreeGrafter"/>
</dbReference>
<evidence type="ECO:0000259" key="1">
    <source>
        <dbReference type="Pfam" id="PF14529"/>
    </source>
</evidence>
<dbReference type="AlphaFoldDB" id="A0A6J8EKQ5"/>
<keyword evidence="3" id="KW-1185">Reference proteome</keyword>
<accession>A0A6J8EKQ5</accession>
<evidence type="ECO:0000313" key="3">
    <source>
        <dbReference type="Proteomes" id="UP000507470"/>
    </source>
</evidence>
<dbReference type="GO" id="GO:0007508">
    <property type="term" value="P:larval heart development"/>
    <property type="evidence" value="ECO:0007669"/>
    <property type="project" value="TreeGrafter"/>
</dbReference>
<dbReference type="Proteomes" id="UP000507470">
    <property type="component" value="Unassembled WGS sequence"/>
</dbReference>
<dbReference type="InterPro" id="IPR005135">
    <property type="entry name" value="Endo/exonuclease/phosphatase"/>
</dbReference>
<dbReference type="Pfam" id="PF14529">
    <property type="entry name" value="Exo_endo_phos_2"/>
    <property type="match status" value="1"/>
</dbReference>
<dbReference type="EMBL" id="CACVKT020009141">
    <property type="protein sequence ID" value="CAC5420466.1"/>
    <property type="molecule type" value="Genomic_DNA"/>
</dbReference>
<dbReference type="PANTHER" id="PTHR33395">
    <property type="entry name" value="TRANSCRIPTASE, PUTATIVE-RELATED-RELATED"/>
    <property type="match status" value="1"/>
</dbReference>
<dbReference type="SUPFAM" id="SSF56219">
    <property type="entry name" value="DNase I-like"/>
    <property type="match status" value="1"/>
</dbReference>
<sequence>MLLKVSSKGVLIAISKEIISDEIIELQTNCENVLARVNIANPRKLILGCYYRQLSATGSSLEELNTQLNRINGNSKASIIVGGDFSLGHIDWQISSVIPEKSDNKQHQIRIDIISDHSLDQIVHKPTKGEIILDLILTNAPNIKNKLEVMPSTGKADHGIVFTECTISLKRNKKPTRKIHQFNKANW</sequence>
<dbReference type="PANTHER" id="PTHR33395:SF22">
    <property type="entry name" value="REVERSE TRANSCRIPTASE DOMAIN-CONTAINING PROTEIN"/>
    <property type="match status" value="1"/>
</dbReference>
<gene>
    <name evidence="2" type="ORF">MCOR_52686</name>
</gene>
<organism evidence="2 3">
    <name type="scientific">Mytilus coruscus</name>
    <name type="common">Sea mussel</name>
    <dbReference type="NCBI Taxonomy" id="42192"/>
    <lineage>
        <taxon>Eukaryota</taxon>
        <taxon>Metazoa</taxon>
        <taxon>Spiralia</taxon>
        <taxon>Lophotrochozoa</taxon>
        <taxon>Mollusca</taxon>
        <taxon>Bivalvia</taxon>
        <taxon>Autobranchia</taxon>
        <taxon>Pteriomorphia</taxon>
        <taxon>Mytilida</taxon>
        <taxon>Mytiloidea</taxon>
        <taxon>Mytilidae</taxon>
        <taxon>Mytilinae</taxon>
        <taxon>Mytilus</taxon>
    </lineage>
</organism>
<name>A0A6J8EKQ5_MYTCO</name>
<dbReference type="OrthoDB" id="6143588at2759"/>
<reference evidence="2 3" key="1">
    <citation type="submission" date="2020-06" db="EMBL/GenBank/DDBJ databases">
        <authorList>
            <person name="Li R."/>
            <person name="Bekaert M."/>
        </authorList>
    </citation>
    <scope>NUCLEOTIDE SEQUENCE [LARGE SCALE GENOMIC DNA]</scope>
    <source>
        <strain evidence="3">wild</strain>
    </source>
</reference>
<dbReference type="InterPro" id="IPR036691">
    <property type="entry name" value="Endo/exonu/phosph_ase_sf"/>
</dbReference>
<dbReference type="Gene3D" id="3.60.10.10">
    <property type="entry name" value="Endonuclease/exonuclease/phosphatase"/>
    <property type="match status" value="1"/>
</dbReference>
<feature type="domain" description="Endonuclease/exonuclease/phosphatase" evidence="1">
    <location>
        <begin position="49"/>
        <end position="161"/>
    </location>
</feature>
<proteinExistence type="predicted"/>
<protein>
    <recommendedName>
        <fullName evidence="1">Endonuclease/exonuclease/phosphatase domain-containing protein</fullName>
    </recommendedName>
</protein>